<keyword evidence="2" id="KW-0808">Transferase</keyword>
<protein>
    <recommendedName>
        <fullName evidence="4">O-methyltransferase C-terminal domain-containing protein</fullName>
    </recommendedName>
</protein>
<dbReference type="SUPFAM" id="SSF53335">
    <property type="entry name" value="S-adenosyl-L-methionine-dependent methyltransferases"/>
    <property type="match status" value="1"/>
</dbReference>
<dbReference type="Gene3D" id="1.10.10.10">
    <property type="entry name" value="Winged helix-like DNA-binding domain superfamily/Winged helix DNA-binding domain"/>
    <property type="match status" value="1"/>
</dbReference>
<name>A0A9Q0APF7_9PEZI</name>
<proteinExistence type="predicted"/>
<organism evidence="5 6">
    <name type="scientific">Neoarthrinium moseri</name>
    <dbReference type="NCBI Taxonomy" id="1658444"/>
    <lineage>
        <taxon>Eukaryota</taxon>
        <taxon>Fungi</taxon>
        <taxon>Dikarya</taxon>
        <taxon>Ascomycota</taxon>
        <taxon>Pezizomycotina</taxon>
        <taxon>Sordariomycetes</taxon>
        <taxon>Xylariomycetidae</taxon>
        <taxon>Amphisphaeriales</taxon>
        <taxon>Apiosporaceae</taxon>
        <taxon>Neoarthrinium</taxon>
    </lineage>
</organism>
<evidence type="ECO:0000256" key="1">
    <source>
        <dbReference type="ARBA" id="ARBA00022603"/>
    </source>
</evidence>
<dbReference type="InterPro" id="IPR036390">
    <property type="entry name" value="WH_DNA-bd_sf"/>
</dbReference>
<dbReference type="AlphaFoldDB" id="A0A9Q0APF7"/>
<dbReference type="Gene3D" id="3.40.50.150">
    <property type="entry name" value="Vaccinia Virus protein VP39"/>
    <property type="match status" value="1"/>
</dbReference>
<dbReference type="SUPFAM" id="SSF46785">
    <property type="entry name" value="Winged helix' DNA-binding domain"/>
    <property type="match status" value="1"/>
</dbReference>
<dbReference type="PANTHER" id="PTHR43712">
    <property type="entry name" value="PUTATIVE (AFU_ORTHOLOGUE AFUA_4G14580)-RELATED"/>
    <property type="match status" value="1"/>
</dbReference>
<dbReference type="PROSITE" id="PS51683">
    <property type="entry name" value="SAM_OMT_II"/>
    <property type="match status" value="1"/>
</dbReference>
<comment type="caution">
    <text evidence="5">The sequence shown here is derived from an EMBL/GenBank/DDBJ whole genome shotgun (WGS) entry which is preliminary data.</text>
</comment>
<reference evidence="5" key="1">
    <citation type="submission" date="2021-03" db="EMBL/GenBank/DDBJ databases">
        <title>Revisited historic fungal species revealed as producer of novel bioactive compounds through whole genome sequencing and comparative genomics.</title>
        <authorList>
            <person name="Vignolle G.A."/>
            <person name="Hochenegger N."/>
            <person name="Mach R.L."/>
            <person name="Mach-Aigner A.R."/>
            <person name="Javad Rahimi M."/>
            <person name="Salim K.A."/>
            <person name="Chan C.M."/>
            <person name="Lim L.B.L."/>
            <person name="Cai F."/>
            <person name="Druzhinina I.S."/>
            <person name="U'Ren J.M."/>
            <person name="Derntl C."/>
        </authorList>
    </citation>
    <scope>NUCLEOTIDE SEQUENCE</scope>
    <source>
        <strain evidence="5">TUCIM 5799</strain>
    </source>
</reference>
<dbReference type="CDD" id="cd02440">
    <property type="entry name" value="AdoMet_MTases"/>
    <property type="match status" value="1"/>
</dbReference>
<keyword evidence="1" id="KW-0489">Methyltransferase</keyword>
<feature type="domain" description="O-methyltransferase C-terminal" evidence="4">
    <location>
        <begin position="197"/>
        <end position="392"/>
    </location>
</feature>
<sequence>MSFDPSTSRLAKLTTSLLETVSKLEEALHAQRFPSPSFDEDAPALFPKEAIGVRDMAIDYAAEIQDLLQGPLDIIYRHGSFNNCVSLQAISRFKIASLVPAGGKTTYANIAKETGLDERAVRRIIRHAITMRVFREPEPGIIAHTQASKALTNPIANDWVSCGTEEMWPASAKMVEALEKWPGSQEPNHTGFALANNGESIYQVLTGNPERAYRFSNNMKAYMLMQEYNVSHVITDYDWGSLGHVQLVDVGGGAGHVTMELAKHFPKISVVVQDMERMVEKEGSRIPIELAERFKYVVHDMFAPQAVQADVYYFRWVFHNWSDKYCSLIIKALIPALKPGARVILNEACMPDPGAIPYWREKYLRSFDLIMGAGFAAHERSIDEWKGLFAEADPRFTFQSVNQSEDSALAIIEFVWAAEK</sequence>
<dbReference type="GO" id="GO:0032259">
    <property type="term" value="P:methylation"/>
    <property type="evidence" value="ECO:0007669"/>
    <property type="project" value="UniProtKB-KW"/>
</dbReference>
<dbReference type="InterPro" id="IPR029063">
    <property type="entry name" value="SAM-dependent_MTases_sf"/>
</dbReference>
<evidence type="ECO:0000256" key="2">
    <source>
        <dbReference type="ARBA" id="ARBA00022679"/>
    </source>
</evidence>
<dbReference type="PANTHER" id="PTHR43712:SF12">
    <property type="entry name" value="STERIGMATOCYSTIN 8-O-METHYLTRANSFERASE"/>
    <property type="match status" value="1"/>
</dbReference>
<dbReference type="Pfam" id="PF00891">
    <property type="entry name" value="Methyltransf_2"/>
    <property type="match status" value="1"/>
</dbReference>
<dbReference type="GO" id="GO:0008171">
    <property type="term" value="F:O-methyltransferase activity"/>
    <property type="evidence" value="ECO:0007669"/>
    <property type="project" value="InterPro"/>
</dbReference>
<keyword evidence="3" id="KW-0949">S-adenosyl-L-methionine</keyword>
<gene>
    <name evidence="5" type="ORF">JX265_007827</name>
</gene>
<evidence type="ECO:0000313" key="6">
    <source>
        <dbReference type="Proteomes" id="UP000829685"/>
    </source>
</evidence>
<dbReference type="InterPro" id="IPR036388">
    <property type="entry name" value="WH-like_DNA-bd_sf"/>
</dbReference>
<keyword evidence="6" id="KW-1185">Reference proteome</keyword>
<accession>A0A9Q0APF7</accession>
<dbReference type="Proteomes" id="UP000829685">
    <property type="component" value="Unassembled WGS sequence"/>
</dbReference>
<evidence type="ECO:0000259" key="4">
    <source>
        <dbReference type="Pfam" id="PF00891"/>
    </source>
</evidence>
<evidence type="ECO:0000256" key="3">
    <source>
        <dbReference type="ARBA" id="ARBA00022691"/>
    </source>
</evidence>
<dbReference type="InterPro" id="IPR001077">
    <property type="entry name" value="COMT_C"/>
</dbReference>
<dbReference type="EMBL" id="JAFIMR010000020">
    <property type="protein sequence ID" value="KAI1866526.1"/>
    <property type="molecule type" value="Genomic_DNA"/>
</dbReference>
<evidence type="ECO:0000313" key="5">
    <source>
        <dbReference type="EMBL" id="KAI1866526.1"/>
    </source>
</evidence>
<dbReference type="InterPro" id="IPR016461">
    <property type="entry name" value="COMT-like"/>
</dbReference>